<dbReference type="KEGG" id="bbes:BESB_053420"/>
<dbReference type="RefSeq" id="XP_029219700.1">
    <property type="nucleotide sequence ID" value="XM_029363777.1"/>
</dbReference>
<evidence type="ECO:0000313" key="2">
    <source>
        <dbReference type="Proteomes" id="UP000224006"/>
    </source>
</evidence>
<gene>
    <name evidence="1" type="ORF">BESB_053420</name>
</gene>
<sequence length="104" mass="11139">MKRSVPSGREVGFEDVATVTLDMDFHESSRLAEFAAALGCAVPSEDMEAPDKDLLDLLGSPNLRFNSSNGGDEHAGAHSCELGSRRKRTDFASTKILSLANVTL</sequence>
<organism evidence="1 2">
    <name type="scientific">Besnoitia besnoiti</name>
    <name type="common">Apicomplexan protozoan</name>
    <dbReference type="NCBI Taxonomy" id="94643"/>
    <lineage>
        <taxon>Eukaryota</taxon>
        <taxon>Sar</taxon>
        <taxon>Alveolata</taxon>
        <taxon>Apicomplexa</taxon>
        <taxon>Conoidasida</taxon>
        <taxon>Coccidia</taxon>
        <taxon>Eucoccidiorida</taxon>
        <taxon>Eimeriorina</taxon>
        <taxon>Sarcocystidae</taxon>
        <taxon>Besnoitia</taxon>
    </lineage>
</organism>
<reference evidence="1 2" key="1">
    <citation type="submission" date="2017-09" db="EMBL/GenBank/DDBJ databases">
        <title>Genome sequencing of Besnoitia besnoiti strain Bb-Ger1.</title>
        <authorList>
            <person name="Schares G."/>
            <person name="Venepally P."/>
            <person name="Lorenzi H.A."/>
        </authorList>
    </citation>
    <scope>NUCLEOTIDE SEQUENCE [LARGE SCALE GENOMIC DNA]</scope>
    <source>
        <strain evidence="1 2">Bb-Ger1</strain>
    </source>
</reference>
<accession>A0A2A9MHE6</accession>
<keyword evidence="2" id="KW-1185">Reference proteome</keyword>
<dbReference type="EMBL" id="NWUJ01000004">
    <property type="protein sequence ID" value="PFH35691.1"/>
    <property type="molecule type" value="Genomic_DNA"/>
</dbReference>
<dbReference type="GeneID" id="40310271"/>
<proteinExistence type="predicted"/>
<evidence type="ECO:0000313" key="1">
    <source>
        <dbReference type="EMBL" id="PFH35691.1"/>
    </source>
</evidence>
<name>A0A2A9MHE6_BESBE</name>
<protein>
    <submittedName>
        <fullName evidence="1">Uncharacterized protein</fullName>
    </submittedName>
</protein>
<comment type="caution">
    <text evidence="1">The sequence shown here is derived from an EMBL/GenBank/DDBJ whole genome shotgun (WGS) entry which is preliminary data.</text>
</comment>
<dbReference type="AlphaFoldDB" id="A0A2A9MHE6"/>
<dbReference type="Proteomes" id="UP000224006">
    <property type="component" value="Chromosome IV"/>
</dbReference>
<dbReference type="VEuPathDB" id="ToxoDB:BESB_053420"/>
<dbReference type="OrthoDB" id="10300350at2759"/>